<comment type="caution">
    <text evidence="1">The sequence shown here is derived from an EMBL/GenBank/DDBJ whole genome shotgun (WGS) entry which is preliminary data.</text>
</comment>
<accession>A0AA36MU65</accession>
<gene>
    <name evidence="1" type="ORF">EVOR1521_LOCUS12585</name>
</gene>
<dbReference type="AlphaFoldDB" id="A0AA36MU65"/>
<reference evidence="1" key="1">
    <citation type="submission" date="2023-08" db="EMBL/GenBank/DDBJ databases">
        <authorList>
            <person name="Chen Y."/>
            <person name="Shah S."/>
            <person name="Dougan E. K."/>
            <person name="Thang M."/>
            <person name="Chan C."/>
        </authorList>
    </citation>
    <scope>NUCLEOTIDE SEQUENCE</scope>
</reference>
<protein>
    <submittedName>
        <fullName evidence="1">Uncharacterized protein</fullName>
    </submittedName>
</protein>
<proteinExistence type="predicted"/>
<name>A0AA36MU65_9DINO</name>
<dbReference type="EMBL" id="CAUJNA010001335">
    <property type="protein sequence ID" value="CAJ1386145.1"/>
    <property type="molecule type" value="Genomic_DNA"/>
</dbReference>
<evidence type="ECO:0000313" key="1">
    <source>
        <dbReference type="EMBL" id="CAJ1386145.1"/>
    </source>
</evidence>
<evidence type="ECO:0000313" key="2">
    <source>
        <dbReference type="Proteomes" id="UP001178507"/>
    </source>
</evidence>
<dbReference type="Proteomes" id="UP001178507">
    <property type="component" value="Unassembled WGS sequence"/>
</dbReference>
<sequence>MRLPIPCPCGYECSQGLGSWPEPNLERQPRYGPGAELVPSRAHVRRGRRGAQVATAIEPQLCEPKTFDIRVDTSLSREREKICVYGIGQQFVEYQRLLTVPRAAERFGWTQDQLVNGTLVGRAGCCWSPERLQTTFDEIAADFKAKNDTLSARSFFRLSSSIQSRTAAERERDLFAPGFDGLTLLNITDDQFREDLIILYPKARQFLHHFIEKLWNFKRPSPCPSGAYCNEGTCPRYLLTGIVDVDFDRPSNAINEARRLAETHYSENIYRAYYNRSWNATNYTPAPGSPDFSENETLEGDFNASGLGNGSFNASRPRKCTDCNQTEHTFITPEASTS</sequence>
<keyword evidence="2" id="KW-1185">Reference proteome</keyword>
<organism evidence="1 2">
    <name type="scientific">Effrenium voratum</name>
    <dbReference type="NCBI Taxonomy" id="2562239"/>
    <lineage>
        <taxon>Eukaryota</taxon>
        <taxon>Sar</taxon>
        <taxon>Alveolata</taxon>
        <taxon>Dinophyceae</taxon>
        <taxon>Suessiales</taxon>
        <taxon>Symbiodiniaceae</taxon>
        <taxon>Effrenium</taxon>
    </lineage>
</organism>